<dbReference type="InterPro" id="IPR016187">
    <property type="entry name" value="CTDL_fold"/>
</dbReference>
<dbReference type="InterPro" id="IPR034660">
    <property type="entry name" value="DinB/YfiT-like"/>
</dbReference>
<dbReference type="Proteomes" id="UP001152876">
    <property type="component" value="Unassembled WGS sequence"/>
</dbReference>
<organism evidence="6 7">
    <name type="scientific">Hydrogenophaga taeniospiralis CCUG 15921</name>
    <dbReference type="NCBI Taxonomy" id="1281780"/>
    <lineage>
        <taxon>Bacteria</taxon>
        <taxon>Pseudomonadati</taxon>
        <taxon>Pseudomonadota</taxon>
        <taxon>Betaproteobacteria</taxon>
        <taxon>Burkholderiales</taxon>
        <taxon>Comamonadaceae</taxon>
        <taxon>Hydrogenophaga</taxon>
    </lineage>
</organism>
<evidence type="ECO:0000259" key="4">
    <source>
        <dbReference type="Pfam" id="PF03781"/>
    </source>
</evidence>
<dbReference type="InterPro" id="IPR051043">
    <property type="entry name" value="Sulfatase_Mod_Factor_Kinase"/>
</dbReference>
<evidence type="ECO:0008006" key="8">
    <source>
        <dbReference type="Google" id="ProtNLM"/>
    </source>
</evidence>
<evidence type="ECO:0000256" key="3">
    <source>
        <dbReference type="ARBA" id="ARBA00037882"/>
    </source>
</evidence>
<keyword evidence="7" id="KW-1185">Reference proteome</keyword>
<dbReference type="SUPFAM" id="SSF109854">
    <property type="entry name" value="DinB/YfiT-like putative metalloenzymes"/>
    <property type="match status" value="1"/>
</dbReference>
<evidence type="ECO:0000256" key="2">
    <source>
        <dbReference type="ARBA" id="ARBA00023004"/>
    </source>
</evidence>
<dbReference type="InterPro" id="IPR017806">
    <property type="entry name" value="EgtB"/>
</dbReference>
<dbReference type="Pfam" id="PF12867">
    <property type="entry name" value="DinB_2"/>
    <property type="match status" value="1"/>
</dbReference>
<dbReference type="AlphaFoldDB" id="A0A9X4NQT1"/>
<feature type="domain" description="DinB-like" evidence="5">
    <location>
        <begin position="33"/>
        <end position="163"/>
    </location>
</feature>
<comment type="pathway">
    <text evidence="3">Amino-acid biosynthesis; ergothioneine biosynthesis.</text>
</comment>
<accession>A0A9X4NQT1</accession>
<evidence type="ECO:0000259" key="5">
    <source>
        <dbReference type="Pfam" id="PF12867"/>
    </source>
</evidence>
<name>A0A9X4NQT1_9BURK</name>
<protein>
    <recommendedName>
        <fullName evidence="8">Ergothioneine biosynthesis protein EgtB</fullName>
    </recommendedName>
</protein>
<dbReference type="PANTHER" id="PTHR23150:SF36">
    <property type="entry name" value="HERCYNINE OXYGENASE"/>
    <property type="match status" value="1"/>
</dbReference>
<dbReference type="InterPro" id="IPR042095">
    <property type="entry name" value="SUMF_sf"/>
</dbReference>
<keyword evidence="2" id="KW-0408">Iron</keyword>
<evidence type="ECO:0000313" key="6">
    <source>
        <dbReference type="EMBL" id="MDG5974909.1"/>
    </source>
</evidence>
<gene>
    <name evidence="6" type="ORF">H010_06560</name>
</gene>
<keyword evidence="1" id="KW-0560">Oxidoreductase</keyword>
<dbReference type="InterPro" id="IPR024775">
    <property type="entry name" value="DinB-like"/>
</dbReference>
<evidence type="ECO:0000313" key="7">
    <source>
        <dbReference type="Proteomes" id="UP001152876"/>
    </source>
</evidence>
<reference evidence="6" key="1">
    <citation type="submission" date="2013-01" db="EMBL/GenBank/DDBJ databases">
        <title>Genome draft of Hydrogenophaga taeniospiralis 2K1.</title>
        <authorList>
            <person name="Gomila M."/>
            <person name="Lalucat J."/>
        </authorList>
    </citation>
    <scope>NUCLEOTIDE SEQUENCE</scope>
    <source>
        <strain evidence="6">CCUG 15921</strain>
    </source>
</reference>
<dbReference type="Gene3D" id="3.90.1580.10">
    <property type="entry name" value="paralog of FGE (formylglycine-generating enzyme)"/>
    <property type="match status" value="1"/>
</dbReference>
<dbReference type="InterPro" id="IPR005532">
    <property type="entry name" value="SUMF_dom"/>
</dbReference>
<dbReference type="GO" id="GO:0052699">
    <property type="term" value="P:ergothioneine biosynthetic process"/>
    <property type="evidence" value="ECO:0007669"/>
    <property type="project" value="InterPro"/>
</dbReference>
<dbReference type="PANTHER" id="PTHR23150">
    <property type="entry name" value="SULFATASE MODIFYING FACTOR 1, 2"/>
    <property type="match status" value="1"/>
</dbReference>
<feature type="domain" description="Sulfatase-modifying factor enzyme-like" evidence="4">
    <location>
        <begin position="197"/>
        <end position="343"/>
    </location>
</feature>
<dbReference type="NCBIfam" id="TIGR03440">
    <property type="entry name" value="egtB_TIGR03440"/>
    <property type="match status" value="1"/>
</dbReference>
<comment type="caution">
    <text evidence="6">The sequence shown here is derived from an EMBL/GenBank/DDBJ whole genome shotgun (WGS) entry which is preliminary data.</text>
</comment>
<evidence type="ECO:0000256" key="1">
    <source>
        <dbReference type="ARBA" id="ARBA00023002"/>
    </source>
</evidence>
<dbReference type="OrthoDB" id="9768004at2"/>
<sequence>MSTPPTAANAPTPRAARTAPGLDLERAALARRYHAVRARSLALVAPLSPEDCQAQSMPDASPAKWHLAHVTWFFETFVLERFEPGFQPFHPAFRALFNSYYNGVGEPFSRPQRGLLTRPDLAEVLRWRAEVDQRVARLLRHTTRPEALALIELGVQHEQQHQELLLTDIKHLLSINPLHPVYQSAWPLTSVANVPAQWVERPGGLVEIGHAGAGFAFDNESPRHPQWLQPHALMNRPVTHGEWLAFVQDGGYTDPQWWLAAGWDWLRAEGLGAPLYWTLPADGAALPTVFTLHGDMPLDPHTPVTHISYYEADAFARWASASRAEWAGARLPSEAEWEASAAALPVQGNCQDSGALHPMPARAPAAPGALLQMFGDVWEWTTSSYSAYPGYQPAEGAVGEYNGKFMVNQLVLRGGSCATPASHLRASYRNFFPASARWQFSGLRLARSL</sequence>
<dbReference type="Pfam" id="PF03781">
    <property type="entry name" value="FGE-sulfatase"/>
    <property type="match status" value="2"/>
</dbReference>
<dbReference type="EMBL" id="AOGK01000004">
    <property type="protein sequence ID" value="MDG5974909.1"/>
    <property type="molecule type" value="Genomic_DNA"/>
</dbReference>
<proteinExistence type="predicted"/>
<dbReference type="SUPFAM" id="SSF56436">
    <property type="entry name" value="C-type lectin-like"/>
    <property type="match status" value="1"/>
</dbReference>
<dbReference type="RefSeq" id="WP_084236152.1">
    <property type="nucleotide sequence ID" value="NZ_AOGK01000004.1"/>
</dbReference>
<feature type="domain" description="Sulfatase-modifying factor enzyme-like" evidence="4">
    <location>
        <begin position="362"/>
        <end position="447"/>
    </location>
</feature>